<keyword evidence="2" id="KW-1185">Reference proteome</keyword>
<reference evidence="1 2" key="1">
    <citation type="submission" date="2019-07" db="EMBL/GenBank/DDBJ databases">
        <title>Sphingomonas alkalisoli sp. nov., isolated from rhizosphere soil of Suaedae salsa.</title>
        <authorList>
            <person name="Zhang H."/>
            <person name="Xu L."/>
            <person name="Zhang J.-X."/>
            <person name="Sun J.-Q."/>
        </authorList>
    </citation>
    <scope>NUCLEOTIDE SEQUENCE [LARGE SCALE GENOMIC DNA]</scope>
    <source>
        <strain evidence="1 2">XS-10</strain>
    </source>
</reference>
<organism evidence="1 2">
    <name type="scientific">Sphingomonas suaedae</name>
    <dbReference type="NCBI Taxonomy" id="2599297"/>
    <lineage>
        <taxon>Bacteria</taxon>
        <taxon>Pseudomonadati</taxon>
        <taxon>Pseudomonadota</taxon>
        <taxon>Alphaproteobacteria</taxon>
        <taxon>Sphingomonadales</taxon>
        <taxon>Sphingomonadaceae</taxon>
        <taxon>Sphingomonas</taxon>
    </lineage>
</organism>
<proteinExistence type="predicted"/>
<gene>
    <name evidence="1" type="ORF">FPZ54_00780</name>
</gene>
<dbReference type="Proteomes" id="UP000318055">
    <property type="component" value="Chromosome"/>
</dbReference>
<evidence type="ECO:0000313" key="1">
    <source>
        <dbReference type="EMBL" id="QDX24705.1"/>
    </source>
</evidence>
<name>A0A518RB51_9SPHN</name>
<dbReference type="AlphaFoldDB" id="A0A518RB51"/>
<dbReference type="KEGG" id="ssua:FPZ54_00780"/>
<dbReference type="RefSeq" id="WP_145844257.1">
    <property type="nucleotide sequence ID" value="NZ_CP042239.1"/>
</dbReference>
<dbReference type="EMBL" id="CP042239">
    <property type="protein sequence ID" value="QDX24705.1"/>
    <property type="molecule type" value="Genomic_DNA"/>
</dbReference>
<evidence type="ECO:0000313" key="2">
    <source>
        <dbReference type="Proteomes" id="UP000318055"/>
    </source>
</evidence>
<sequence length="74" mass="8570">MAFPEQAYSDMQDAADAYRRRLAAANERLARVPDAPEALRDDLEKEILDEMYSARTQFEKVVKEVGSRYFKTSH</sequence>
<protein>
    <submittedName>
        <fullName evidence="1">Uncharacterized protein</fullName>
    </submittedName>
</protein>
<accession>A0A518RB51</accession>